<evidence type="ECO:0000313" key="2">
    <source>
        <dbReference type="EMBL" id="GLQ05371.1"/>
    </source>
</evidence>
<dbReference type="SUPFAM" id="SSF55729">
    <property type="entry name" value="Acyl-CoA N-acyltransferases (Nat)"/>
    <property type="match status" value="1"/>
</dbReference>
<dbReference type="InterPro" id="IPR000182">
    <property type="entry name" value="GNAT_dom"/>
</dbReference>
<reference evidence="2" key="2">
    <citation type="submission" date="2023-01" db="EMBL/GenBank/DDBJ databases">
        <title>Draft genome sequence of Sneathiella chinensis strain NBRC 103408.</title>
        <authorList>
            <person name="Sun Q."/>
            <person name="Mori K."/>
        </authorList>
    </citation>
    <scope>NUCLEOTIDE SEQUENCE</scope>
    <source>
        <strain evidence="2">NBRC 103408</strain>
    </source>
</reference>
<evidence type="ECO:0000259" key="1">
    <source>
        <dbReference type="PROSITE" id="PS51186"/>
    </source>
</evidence>
<evidence type="ECO:0000313" key="3">
    <source>
        <dbReference type="Proteomes" id="UP001161409"/>
    </source>
</evidence>
<keyword evidence="3" id="KW-1185">Reference proteome</keyword>
<comment type="caution">
    <text evidence="2">The sequence shown here is derived from an EMBL/GenBank/DDBJ whole genome shotgun (WGS) entry which is preliminary data.</text>
</comment>
<accession>A0ABQ5U134</accession>
<organism evidence="2 3">
    <name type="scientific">Sneathiella chinensis</name>
    <dbReference type="NCBI Taxonomy" id="349750"/>
    <lineage>
        <taxon>Bacteria</taxon>
        <taxon>Pseudomonadati</taxon>
        <taxon>Pseudomonadota</taxon>
        <taxon>Alphaproteobacteria</taxon>
        <taxon>Sneathiellales</taxon>
        <taxon>Sneathiellaceae</taxon>
        <taxon>Sneathiella</taxon>
    </lineage>
</organism>
<dbReference type="Gene3D" id="3.40.630.30">
    <property type="match status" value="1"/>
</dbReference>
<dbReference type="EMBL" id="BSNF01000001">
    <property type="protein sequence ID" value="GLQ05371.1"/>
    <property type="molecule type" value="Genomic_DNA"/>
</dbReference>
<feature type="domain" description="N-acetyltransferase" evidence="1">
    <location>
        <begin position="3"/>
        <end position="150"/>
    </location>
</feature>
<name>A0ABQ5U134_9PROT</name>
<dbReference type="RefSeq" id="WP_169559376.1">
    <property type="nucleotide sequence ID" value="NZ_BSNF01000001.1"/>
</dbReference>
<proteinExistence type="predicted"/>
<dbReference type="InterPro" id="IPR016181">
    <property type="entry name" value="Acyl_CoA_acyltransferase"/>
</dbReference>
<sequence length="167" mass="17672">MTVEIRPERPEEAATIRQVTEAAFALAEHRDGTEGAIIDALRQLGGLSVSLVAIEAGAIVGHVAFSPVLVAGEDRNWFGLGPVSVLPDRQRQGIGDALVRAGLARLEGMGAGGCVVLGDPDYYHRFGFRAESDLRYEGVPPEYFMALSFGGETPTGAVIYHAGFSAT</sequence>
<dbReference type="PROSITE" id="PS51186">
    <property type="entry name" value="GNAT"/>
    <property type="match status" value="1"/>
</dbReference>
<reference evidence="2" key="1">
    <citation type="journal article" date="2014" name="Int. J. Syst. Evol. Microbiol.">
        <title>Complete genome of a new Firmicutes species belonging to the dominant human colonic microbiota ('Ruminococcus bicirculans') reveals two chromosomes and a selective capacity to utilize plant glucans.</title>
        <authorList>
            <consortium name="NISC Comparative Sequencing Program"/>
            <person name="Wegmann U."/>
            <person name="Louis P."/>
            <person name="Goesmann A."/>
            <person name="Henrissat B."/>
            <person name="Duncan S.H."/>
            <person name="Flint H.J."/>
        </authorList>
    </citation>
    <scope>NUCLEOTIDE SEQUENCE</scope>
    <source>
        <strain evidence="2">NBRC 103408</strain>
    </source>
</reference>
<gene>
    <name evidence="2" type="ORF">GCM10007924_05920</name>
</gene>
<dbReference type="Pfam" id="PF13527">
    <property type="entry name" value="Acetyltransf_9"/>
    <property type="match status" value="1"/>
</dbReference>
<protein>
    <submittedName>
        <fullName evidence="2">GNAT family N-acetyltransferase</fullName>
    </submittedName>
</protein>
<dbReference type="CDD" id="cd04301">
    <property type="entry name" value="NAT_SF"/>
    <property type="match status" value="1"/>
</dbReference>
<dbReference type="Proteomes" id="UP001161409">
    <property type="component" value="Unassembled WGS sequence"/>
</dbReference>